<reference evidence="6" key="1">
    <citation type="journal article" date="2019" name="Int. J. Syst. Evol. Microbiol.">
        <title>The Global Catalogue of Microorganisms (GCM) 10K type strain sequencing project: providing services to taxonomists for standard genome sequencing and annotation.</title>
        <authorList>
            <consortium name="The Broad Institute Genomics Platform"/>
            <consortium name="The Broad Institute Genome Sequencing Center for Infectious Disease"/>
            <person name="Wu L."/>
            <person name="Ma J."/>
        </authorList>
    </citation>
    <scope>NUCLEOTIDE SEQUENCE [LARGE SCALE GENOMIC DNA]</scope>
    <source>
        <strain evidence="6">CCUG 42001</strain>
    </source>
</reference>
<gene>
    <name evidence="5" type="ORF">ACFP7A_00635</name>
</gene>
<dbReference type="SMART" id="SM01317">
    <property type="entry name" value="SPOB_ab"/>
    <property type="match status" value="1"/>
</dbReference>
<evidence type="ECO:0000313" key="5">
    <source>
        <dbReference type="EMBL" id="MFC6385093.1"/>
    </source>
</evidence>
<evidence type="ECO:0000256" key="3">
    <source>
        <dbReference type="ARBA" id="ARBA00022777"/>
    </source>
</evidence>
<evidence type="ECO:0000256" key="1">
    <source>
        <dbReference type="ARBA" id="ARBA00022553"/>
    </source>
</evidence>
<protein>
    <submittedName>
        <fullName evidence="5">Spo0B domain-containing protein</fullName>
    </submittedName>
</protein>
<dbReference type="EMBL" id="JBHSTQ010000001">
    <property type="protein sequence ID" value="MFC6385093.1"/>
    <property type="molecule type" value="Genomic_DNA"/>
</dbReference>
<evidence type="ECO:0000256" key="2">
    <source>
        <dbReference type="ARBA" id="ARBA00022679"/>
    </source>
</evidence>
<dbReference type="InterPro" id="IPR039506">
    <property type="entry name" value="SPOB_a"/>
</dbReference>
<organism evidence="5 6">
    <name type="scientific">Sporolactobacillus kofuensis</name>
    <dbReference type="NCBI Taxonomy" id="269672"/>
    <lineage>
        <taxon>Bacteria</taxon>
        <taxon>Bacillati</taxon>
        <taxon>Bacillota</taxon>
        <taxon>Bacilli</taxon>
        <taxon>Bacillales</taxon>
        <taxon>Sporolactobacillaceae</taxon>
        <taxon>Sporolactobacillus</taxon>
    </lineage>
</organism>
<dbReference type="Pfam" id="PF14689">
    <property type="entry name" value="SPOB_a"/>
    <property type="match status" value="1"/>
</dbReference>
<comment type="caution">
    <text evidence="5">The sequence shown here is derived from an EMBL/GenBank/DDBJ whole genome shotgun (WGS) entry which is preliminary data.</text>
</comment>
<proteinExistence type="predicted"/>
<dbReference type="InterPro" id="IPR016122">
    <property type="entry name" value="SpoOB_C"/>
</dbReference>
<dbReference type="Gene3D" id="1.10.287.130">
    <property type="match status" value="1"/>
</dbReference>
<keyword evidence="1" id="KW-0597">Phosphoprotein</keyword>
<keyword evidence="3" id="KW-0418">Kinase</keyword>
<dbReference type="Proteomes" id="UP001596267">
    <property type="component" value="Unassembled WGS sequence"/>
</dbReference>
<accession>A0ABW1WA24</accession>
<dbReference type="InterPro" id="IPR037100">
    <property type="entry name" value="Spo0B_C_sf"/>
</dbReference>
<evidence type="ECO:0000259" key="4">
    <source>
        <dbReference type="SMART" id="SM01317"/>
    </source>
</evidence>
<feature type="domain" description="Sporulation initiation phosphotransferase B C-terminal" evidence="4">
    <location>
        <begin position="59"/>
        <end position="167"/>
    </location>
</feature>
<sequence>MFNPKDEVDLLCSARHDFLNDLQLIKGYLFLKKPDKAEEIIGRVTQKLNQQSRLSHLHLPNCSVYLMQYGWSSSHAFRLTYEVLGHEDNLAQYDDDLTEMFQQLFAFLEESSSPVGNNSVRIVLDTEEKLRILLIFEGKLQEKEKASQQLSKVPVNQSFQWVEHYMINTDSDGSVRWTMCLSIK</sequence>
<dbReference type="Gene3D" id="3.30.565.30">
    <property type="entry name" value="Sporulation initiation phosphotransferase B (SpoOB), C-terminal domain"/>
    <property type="match status" value="1"/>
</dbReference>
<name>A0ABW1WA24_9BACL</name>
<dbReference type="RefSeq" id="WP_253053766.1">
    <property type="nucleotide sequence ID" value="NZ_JAMXWN010000005.1"/>
</dbReference>
<dbReference type="SUPFAM" id="SSF55890">
    <property type="entry name" value="Sporulation response regulatory protein Spo0B"/>
    <property type="match status" value="1"/>
</dbReference>
<evidence type="ECO:0000313" key="6">
    <source>
        <dbReference type="Proteomes" id="UP001596267"/>
    </source>
</evidence>
<keyword evidence="6" id="KW-1185">Reference proteome</keyword>
<dbReference type="Pfam" id="PF14682">
    <property type="entry name" value="SPOB_ab"/>
    <property type="match status" value="1"/>
</dbReference>
<dbReference type="InterPro" id="IPR016120">
    <property type="entry name" value="Sig_transdc_His_kin_SpoOB"/>
</dbReference>
<keyword evidence="2" id="KW-0808">Transferase</keyword>